<dbReference type="FunFam" id="6.10.250.3410:FF:000001">
    <property type="entry name" value="Protein DBF4 homolog A"/>
    <property type="match status" value="1"/>
</dbReference>
<dbReference type="PROSITE" id="PS51265">
    <property type="entry name" value="ZF_DBF4"/>
    <property type="match status" value="1"/>
</dbReference>
<evidence type="ECO:0000313" key="16">
    <source>
        <dbReference type="Proteomes" id="UP001460270"/>
    </source>
</evidence>
<dbReference type="Pfam" id="PF07535">
    <property type="entry name" value="zf-DBF"/>
    <property type="match status" value="1"/>
</dbReference>
<dbReference type="PANTHER" id="PTHR15375">
    <property type="entry name" value="ACTIVATOR OF S-PHASE KINASE-RELATED"/>
    <property type="match status" value="1"/>
</dbReference>
<keyword evidence="2" id="KW-0597">Phosphoprotein</keyword>
<keyword evidence="4" id="KW-0677">Repeat</keyword>
<feature type="compositionally biased region" description="Polar residues" evidence="12">
    <location>
        <begin position="97"/>
        <end position="119"/>
    </location>
</feature>
<keyword evidence="6" id="KW-0862">Zinc</keyword>
<feature type="domain" description="DBF4-type" evidence="14">
    <location>
        <begin position="258"/>
        <end position="306"/>
    </location>
</feature>
<keyword evidence="3" id="KW-0479">Metal-binding</keyword>
<accession>A0AAW0N467</accession>
<dbReference type="GO" id="GO:0003676">
    <property type="term" value="F:nucleic acid binding"/>
    <property type="evidence" value="ECO:0007669"/>
    <property type="project" value="InterPro"/>
</dbReference>
<organism evidence="15 16">
    <name type="scientific">Mugilogobius chulae</name>
    <name type="common">yellowstripe goby</name>
    <dbReference type="NCBI Taxonomy" id="88201"/>
    <lineage>
        <taxon>Eukaryota</taxon>
        <taxon>Metazoa</taxon>
        <taxon>Chordata</taxon>
        <taxon>Craniata</taxon>
        <taxon>Vertebrata</taxon>
        <taxon>Euteleostomi</taxon>
        <taxon>Actinopterygii</taxon>
        <taxon>Neopterygii</taxon>
        <taxon>Teleostei</taxon>
        <taxon>Neoteleostei</taxon>
        <taxon>Acanthomorphata</taxon>
        <taxon>Gobiaria</taxon>
        <taxon>Gobiiformes</taxon>
        <taxon>Gobioidei</taxon>
        <taxon>Gobiidae</taxon>
        <taxon>Gobionellinae</taxon>
        <taxon>Mugilogobius</taxon>
    </lineage>
</organism>
<keyword evidence="8" id="KW-0131">Cell cycle</keyword>
<evidence type="ECO:0000259" key="13">
    <source>
        <dbReference type="PROSITE" id="PS50172"/>
    </source>
</evidence>
<comment type="caution">
    <text evidence="15">The sequence shown here is derived from an EMBL/GenBank/DDBJ whole genome shotgun (WGS) entry which is preliminary data.</text>
</comment>
<comment type="subunit">
    <text evidence="10">Forms a complex with CDC7. Note that CDC7 forms distinct complex either with DBF4A or DBF4B. Such complexes are stable upon replication stress. Interacts with MEN1, MCM2, ORC2, ORC4 and ORC6. Interacts (via IBM motifs) with PSIP1 (via IBD domain); phosphorylation increases its affinity for PSIP1.</text>
</comment>
<evidence type="ECO:0000256" key="12">
    <source>
        <dbReference type="SAM" id="MobiDB-lite"/>
    </source>
</evidence>
<evidence type="ECO:0000256" key="4">
    <source>
        <dbReference type="ARBA" id="ARBA00022737"/>
    </source>
</evidence>
<dbReference type="EMBL" id="JBBPFD010000019">
    <property type="protein sequence ID" value="KAK7886792.1"/>
    <property type="molecule type" value="Genomic_DNA"/>
</dbReference>
<comment type="subcellular location">
    <subcellularLocation>
        <location evidence="1">Nucleus</location>
    </subcellularLocation>
</comment>
<dbReference type="GO" id="GO:1901987">
    <property type="term" value="P:regulation of cell cycle phase transition"/>
    <property type="evidence" value="ECO:0007669"/>
    <property type="project" value="TreeGrafter"/>
</dbReference>
<dbReference type="GO" id="GO:0010571">
    <property type="term" value="P:positive regulation of nuclear cell cycle DNA replication"/>
    <property type="evidence" value="ECO:0007669"/>
    <property type="project" value="TreeGrafter"/>
</dbReference>
<dbReference type="Proteomes" id="UP001460270">
    <property type="component" value="Unassembled WGS sequence"/>
</dbReference>
<evidence type="ECO:0000256" key="11">
    <source>
        <dbReference type="PROSITE-ProRule" id="PRU00600"/>
    </source>
</evidence>
<evidence type="ECO:0000256" key="7">
    <source>
        <dbReference type="ARBA" id="ARBA00023242"/>
    </source>
</evidence>
<name>A0AAW0N467_9GOBI</name>
<dbReference type="PANTHER" id="PTHR15375:SF22">
    <property type="entry name" value="PROTEIN DBF4 HOMOLOG A"/>
    <property type="match status" value="1"/>
</dbReference>
<dbReference type="GO" id="GO:0031431">
    <property type="term" value="C:Dbf4-dependent protein kinase complex"/>
    <property type="evidence" value="ECO:0007669"/>
    <property type="project" value="TreeGrafter"/>
</dbReference>
<sequence length="453" mass="50401">MKPKHSKGNLQDKRTPCASQTTRAKPFTGKVFYLDLTSNKVAETLESDIILLGGTVEKFFSKEIKYLVSNKREAKYVQCLRQDSPVPSPESVPSSPQLCSNSHQPQSLGDSNKSTSQLQKDTVAVSRGKSLVKKVVKEQERIQMNKILSNALEWGVKILYLDDVIAYVQKKKKCISCQQPAPAVVQTNIKKDSTKIGFQKSKGGRISKPFVKVEDSSRHYRPFYLRLTNDREAAGNRAHCQRGVKASASDEKPNERKKKKQGGYCECCLVKYDNITTHLQSDRHQTFAKSNEYLVLDKLVSSMRCNLSHIRSKLKRPKCSVSSVVAAPLLPCVETKPKAEDRTDFAVMLGLSQLNSERRGDFCSGPASKASCVAGPVVHRTNKRRHRTFLDSKHKSKQSCTQHLTSAVEEQLPLAPPTGDSAAVHPSLGEAQLSDKHSPETPLICTVNLLQKR</sequence>
<feature type="region of interest" description="Disordered" evidence="12">
    <location>
        <begin position="237"/>
        <end position="258"/>
    </location>
</feature>
<evidence type="ECO:0000256" key="5">
    <source>
        <dbReference type="ARBA" id="ARBA00022771"/>
    </source>
</evidence>
<dbReference type="AlphaFoldDB" id="A0AAW0N467"/>
<protein>
    <recommendedName>
        <fullName evidence="9">Protein DBF4 homolog A</fullName>
    </recommendedName>
</protein>
<proteinExistence type="predicted"/>
<dbReference type="FunFam" id="2.10.50.40:FF:000001">
    <property type="entry name" value="Protein DBF4 homolog A"/>
    <property type="match status" value="1"/>
</dbReference>
<dbReference type="InterPro" id="IPR001357">
    <property type="entry name" value="BRCT_dom"/>
</dbReference>
<reference evidence="16" key="1">
    <citation type="submission" date="2024-04" db="EMBL/GenBank/DDBJ databases">
        <title>Salinicola lusitanus LLJ914,a marine bacterium isolated from the Okinawa Trough.</title>
        <authorList>
            <person name="Li J."/>
        </authorList>
    </citation>
    <scope>NUCLEOTIDE SEQUENCE [LARGE SCALE GENOMIC DNA]</scope>
</reference>
<evidence type="ECO:0000313" key="15">
    <source>
        <dbReference type="EMBL" id="KAK7886792.1"/>
    </source>
</evidence>
<keyword evidence="5 11" id="KW-0863">Zinc-finger</keyword>
<evidence type="ECO:0000256" key="6">
    <source>
        <dbReference type="ARBA" id="ARBA00022833"/>
    </source>
</evidence>
<dbReference type="Gene3D" id="2.10.50.40">
    <property type="match status" value="1"/>
</dbReference>
<gene>
    <name evidence="15" type="ORF">WMY93_026413</name>
</gene>
<feature type="region of interest" description="Disordered" evidence="12">
    <location>
        <begin position="1"/>
        <end position="21"/>
    </location>
</feature>
<evidence type="ECO:0000256" key="10">
    <source>
        <dbReference type="ARBA" id="ARBA00061819"/>
    </source>
</evidence>
<keyword evidence="16" id="KW-1185">Reference proteome</keyword>
<evidence type="ECO:0000256" key="3">
    <source>
        <dbReference type="ARBA" id="ARBA00022723"/>
    </source>
</evidence>
<feature type="domain" description="BRCT" evidence="13">
    <location>
        <begin position="22"/>
        <end position="90"/>
    </location>
</feature>
<dbReference type="InterPro" id="IPR006572">
    <property type="entry name" value="Znf_DBF"/>
</dbReference>
<evidence type="ECO:0000256" key="8">
    <source>
        <dbReference type="ARBA" id="ARBA00023306"/>
    </source>
</evidence>
<dbReference type="InterPro" id="IPR051590">
    <property type="entry name" value="Replication_Regulatory_Kinase"/>
</dbReference>
<dbReference type="InterPro" id="IPR038545">
    <property type="entry name" value="Znf_DBF_sf"/>
</dbReference>
<feature type="region of interest" description="Disordered" evidence="12">
    <location>
        <begin position="85"/>
        <end position="119"/>
    </location>
</feature>
<evidence type="ECO:0000256" key="1">
    <source>
        <dbReference type="ARBA" id="ARBA00004123"/>
    </source>
</evidence>
<dbReference type="GO" id="GO:0043539">
    <property type="term" value="F:protein serine/threonine kinase activator activity"/>
    <property type="evidence" value="ECO:0007669"/>
    <property type="project" value="TreeGrafter"/>
</dbReference>
<evidence type="ECO:0000259" key="14">
    <source>
        <dbReference type="PROSITE" id="PS51265"/>
    </source>
</evidence>
<evidence type="ECO:0000256" key="9">
    <source>
        <dbReference type="ARBA" id="ARBA00040397"/>
    </source>
</evidence>
<dbReference type="SMART" id="SM00586">
    <property type="entry name" value="ZnF_DBF"/>
    <property type="match status" value="1"/>
</dbReference>
<dbReference type="Gene3D" id="6.10.250.3410">
    <property type="entry name" value="DBF zinc finger"/>
    <property type="match status" value="1"/>
</dbReference>
<dbReference type="GO" id="GO:0008270">
    <property type="term" value="F:zinc ion binding"/>
    <property type="evidence" value="ECO:0007669"/>
    <property type="project" value="UniProtKB-KW"/>
</dbReference>
<keyword evidence="7" id="KW-0539">Nucleus</keyword>
<evidence type="ECO:0000256" key="2">
    <source>
        <dbReference type="ARBA" id="ARBA00022553"/>
    </source>
</evidence>
<dbReference type="PROSITE" id="PS50172">
    <property type="entry name" value="BRCT"/>
    <property type="match status" value="1"/>
</dbReference>